<feature type="region of interest" description="Disordered" evidence="1">
    <location>
        <begin position="1"/>
        <end position="31"/>
    </location>
</feature>
<protein>
    <recommendedName>
        <fullName evidence="2">Myb-like domain-containing protein</fullName>
    </recommendedName>
</protein>
<dbReference type="CDD" id="cd00167">
    <property type="entry name" value="SANT"/>
    <property type="match status" value="1"/>
</dbReference>
<feature type="region of interest" description="Disordered" evidence="1">
    <location>
        <begin position="81"/>
        <end position="116"/>
    </location>
</feature>
<dbReference type="InterPro" id="IPR001005">
    <property type="entry name" value="SANT/Myb"/>
</dbReference>
<dbReference type="EMBL" id="HBGV01020346">
    <property type="protein sequence ID" value="CAD9520858.1"/>
    <property type="molecule type" value="Transcribed_RNA"/>
</dbReference>
<accession>A0A7S2N5L5</accession>
<feature type="compositionally biased region" description="Polar residues" evidence="1">
    <location>
        <begin position="93"/>
        <end position="105"/>
    </location>
</feature>
<dbReference type="PROSITE" id="PS50090">
    <property type="entry name" value="MYB_LIKE"/>
    <property type="match status" value="1"/>
</dbReference>
<evidence type="ECO:0000259" key="2">
    <source>
        <dbReference type="PROSITE" id="PS50090"/>
    </source>
</evidence>
<dbReference type="Pfam" id="PF00249">
    <property type="entry name" value="Myb_DNA-binding"/>
    <property type="match status" value="1"/>
</dbReference>
<proteinExistence type="predicted"/>
<dbReference type="InterPro" id="IPR009057">
    <property type="entry name" value="Homeodomain-like_sf"/>
</dbReference>
<reference evidence="3" key="1">
    <citation type="submission" date="2021-01" db="EMBL/GenBank/DDBJ databases">
        <authorList>
            <person name="Corre E."/>
            <person name="Pelletier E."/>
            <person name="Niang G."/>
            <person name="Scheremetjew M."/>
            <person name="Finn R."/>
            <person name="Kale V."/>
            <person name="Holt S."/>
            <person name="Cochrane G."/>
            <person name="Meng A."/>
            <person name="Brown T."/>
            <person name="Cohen L."/>
        </authorList>
    </citation>
    <scope>NUCLEOTIDE SEQUENCE</scope>
    <source>
        <strain evidence="3">CCMP826</strain>
    </source>
</reference>
<dbReference type="Gene3D" id="1.10.10.60">
    <property type="entry name" value="Homeodomain-like"/>
    <property type="match status" value="1"/>
</dbReference>
<dbReference type="AlphaFoldDB" id="A0A7S2N5L5"/>
<organism evidence="3">
    <name type="scientific">Helicotheca tamesis</name>
    <dbReference type="NCBI Taxonomy" id="374047"/>
    <lineage>
        <taxon>Eukaryota</taxon>
        <taxon>Sar</taxon>
        <taxon>Stramenopiles</taxon>
        <taxon>Ochrophyta</taxon>
        <taxon>Bacillariophyta</taxon>
        <taxon>Mediophyceae</taxon>
        <taxon>Lithodesmiophycidae</taxon>
        <taxon>Lithodesmiales</taxon>
        <taxon>Lithodesmiaceae</taxon>
        <taxon>Helicotheca</taxon>
    </lineage>
</organism>
<sequence length="199" mass="22652">MCQSSLMSGDNIDMNNGNNNHQESTNEEEQHERFIAALEQYGPQGTGWEWEHMASATGWTVDEVKLYAYRYMMALNETPSRHIDRSPSAANEGDNSSKGGHSPRQSGGDEKENEDDDWTFEERILFDTLLARHDGVNNSADVDYNPSVVSRWENISALLPNRTSLQVRQRYMKMCMEEREKRLQNGENADTERGGSAEL</sequence>
<evidence type="ECO:0000313" key="3">
    <source>
        <dbReference type="EMBL" id="CAD9520858.1"/>
    </source>
</evidence>
<name>A0A7S2N5L5_9STRA</name>
<feature type="domain" description="Myb-like" evidence="2">
    <location>
        <begin position="110"/>
        <end position="175"/>
    </location>
</feature>
<feature type="region of interest" description="Disordered" evidence="1">
    <location>
        <begin position="180"/>
        <end position="199"/>
    </location>
</feature>
<dbReference type="SMART" id="SM00717">
    <property type="entry name" value="SANT"/>
    <property type="match status" value="2"/>
</dbReference>
<gene>
    <name evidence="3" type="ORF">HTAM1171_LOCUS12695</name>
</gene>
<dbReference type="SUPFAM" id="SSF46689">
    <property type="entry name" value="Homeodomain-like"/>
    <property type="match status" value="1"/>
</dbReference>
<feature type="compositionally biased region" description="Low complexity" evidence="1">
    <location>
        <begin position="9"/>
        <end position="20"/>
    </location>
</feature>
<evidence type="ECO:0000256" key="1">
    <source>
        <dbReference type="SAM" id="MobiDB-lite"/>
    </source>
</evidence>